<organism evidence="4 5">
    <name type="scientific">Gemmata massiliana</name>
    <dbReference type="NCBI Taxonomy" id="1210884"/>
    <lineage>
        <taxon>Bacteria</taxon>
        <taxon>Pseudomonadati</taxon>
        <taxon>Planctomycetota</taxon>
        <taxon>Planctomycetia</taxon>
        <taxon>Gemmatales</taxon>
        <taxon>Gemmataceae</taxon>
        <taxon>Gemmata</taxon>
    </lineage>
</organism>
<feature type="domain" description="RNA polymerase sigma factor 70 region 4 type 2" evidence="2">
    <location>
        <begin position="116"/>
        <end position="166"/>
    </location>
</feature>
<evidence type="ECO:0000259" key="3">
    <source>
        <dbReference type="Pfam" id="PF20239"/>
    </source>
</evidence>
<dbReference type="GO" id="GO:0016987">
    <property type="term" value="F:sigma factor activity"/>
    <property type="evidence" value="ECO:0007669"/>
    <property type="project" value="InterPro"/>
</dbReference>
<keyword evidence="5" id="KW-1185">Reference proteome</keyword>
<dbReference type="GO" id="GO:0006352">
    <property type="term" value="P:DNA-templated transcription initiation"/>
    <property type="evidence" value="ECO:0007669"/>
    <property type="project" value="InterPro"/>
</dbReference>
<accession>A0A6P2D7D5</accession>
<dbReference type="EMBL" id="LR593886">
    <property type="protein sequence ID" value="VTR96847.1"/>
    <property type="molecule type" value="Genomic_DNA"/>
</dbReference>
<dbReference type="InterPro" id="IPR046531">
    <property type="entry name" value="DUF6596"/>
</dbReference>
<dbReference type="InterPro" id="IPR013324">
    <property type="entry name" value="RNA_pol_sigma_r3/r4-like"/>
</dbReference>
<dbReference type="InterPro" id="IPR013249">
    <property type="entry name" value="RNA_pol_sigma70_r4_t2"/>
</dbReference>
<sequence>MSEPRALVEHFFRHEFGRLVAVLTRSLGVRRLDLVEDVVQAALVQALESWARRGVPEDPAGWLYRTARNLAVDALRREQTYARVLPHLSDGAEQVAAPPEVHFADEIGDEPLRLLFVSCHEEVPAESRVAFALRTLCGFSSAEIARGLLTTEANVQKRIERARDRLRDLDIDFEAPATPQLRARLDAVLSVIYLLFSQGCHATHADVPIRRDLCDEARRLAQMLAAHPVGDVPVVHALLALMCFHAARFDARVALDGGIVLFEQQDRSTWNWGDVREGMEWLARAAAGDELTRYHVEAGIAWEHCRASSVADTDWHRIAAGYDVLDRIAPSPIHALNRAVAEVYLRGPQAGLDRLAAVAPEDVPARYPGWYAVIGELHSRLGQHPAAERAWLEALRLTSASADQEFLRRRLADCRRALGLATIARS</sequence>
<dbReference type="AlphaFoldDB" id="A0A6P2D7D5"/>
<gene>
    <name evidence="4" type="ORF">SOIL9_10160</name>
</gene>
<evidence type="ECO:0000313" key="4">
    <source>
        <dbReference type="EMBL" id="VTR96847.1"/>
    </source>
</evidence>
<dbReference type="Pfam" id="PF08281">
    <property type="entry name" value="Sigma70_r4_2"/>
    <property type="match status" value="1"/>
</dbReference>
<protein>
    <submittedName>
        <fullName evidence="4">Uncharacterized protein</fullName>
    </submittedName>
</protein>
<dbReference type="KEGG" id="gms:SOIL9_10160"/>
<dbReference type="InterPro" id="IPR013325">
    <property type="entry name" value="RNA_pol_sigma_r2"/>
</dbReference>
<dbReference type="PANTHER" id="PTHR47756">
    <property type="entry name" value="BLL6612 PROTEIN-RELATED"/>
    <property type="match status" value="1"/>
</dbReference>
<dbReference type="SUPFAM" id="SSF88659">
    <property type="entry name" value="Sigma3 and sigma4 domains of RNA polymerase sigma factors"/>
    <property type="match status" value="1"/>
</dbReference>
<evidence type="ECO:0000313" key="5">
    <source>
        <dbReference type="Proteomes" id="UP000464178"/>
    </source>
</evidence>
<name>A0A6P2D7D5_9BACT</name>
<feature type="domain" description="DUF6596" evidence="3">
    <location>
        <begin position="184"/>
        <end position="286"/>
    </location>
</feature>
<dbReference type="Gene3D" id="1.10.10.10">
    <property type="entry name" value="Winged helix-like DNA-binding domain superfamily/Winged helix DNA-binding domain"/>
    <property type="match status" value="1"/>
</dbReference>
<dbReference type="SUPFAM" id="SSF88946">
    <property type="entry name" value="Sigma2 domain of RNA polymerase sigma factors"/>
    <property type="match status" value="1"/>
</dbReference>
<dbReference type="InterPro" id="IPR007627">
    <property type="entry name" value="RNA_pol_sigma70_r2"/>
</dbReference>
<dbReference type="Proteomes" id="UP000464178">
    <property type="component" value="Chromosome"/>
</dbReference>
<dbReference type="InterPro" id="IPR036388">
    <property type="entry name" value="WH-like_DNA-bd_sf"/>
</dbReference>
<dbReference type="PANTHER" id="PTHR47756:SF2">
    <property type="entry name" value="BLL6612 PROTEIN"/>
    <property type="match status" value="1"/>
</dbReference>
<proteinExistence type="predicted"/>
<dbReference type="GO" id="GO:0003677">
    <property type="term" value="F:DNA binding"/>
    <property type="evidence" value="ECO:0007669"/>
    <property type="project" value="InterPro"/>
</dbReference>
<dbReference type="Pfam" id="PF04542">
    <property type="entry name" value="Sigma70_r2"/>
    <property type="match status" value="1"/>
</dbReference>
<evidence type="ECO:0000259" key="1">
    <source>
        <dbReference type="Pfam" id="PF04542"/>
    </source>
</evidence>
<evidence type="ECO:0000259" key="2">
    <source>
        <dbReference type="Pfam" id="PF08281"/>
    </source>
</evidence>
<feature type="domain" description="RNA polymerase sigma-70 region 2" evidence="1">
    <location>
        <begin position="17"/>
        <end position="79"/>
    </location>
</feature>
<reference evidence="4 5" key="1">
    <citation type="submission" date="2019-05" db="EMBL/GenBank/DDBJ databases">
        <authorList>
            <consortium name="Science for Life Laboratories"/>
        </authorList>
    </citation>
    <scope>NUCLEOTIDE SEQUENCE [LARGE SCALE GENOMIC DNA]</scope>
    <source>
        <strain evidence="4">Soil9</strain>
    </source>
</reference>
<dbReference type="InterPro" id="IPR014284">
    <property type="entry name" value="RNA_pol_sigma-70_dom"/>
</dbReference>
<dbReference type="NCBIfam" id="TIGR02937">
    <property type="entry name" value="sigma70-ECF"/>
    <property type="match status" value="1"/>
</dbReference>
<dbReference type="RefSeq" id="WP_162670942.1">
    <property type="nucleotide sequence ID" value="NZ_LR593886.1"/>
</dbReference>
<dbReference type="Gene3D" id="1.10.1740.10">
    <property type="match status" value="1"/>
</dbReference>
<dbReference type="Pfam" id="PF20239">
    <property type="entry name" value="DUF6596"/>
    <property type="match status" value="1"/>
</dbReference>